<evidence type="ECO:0000259" key="3">
    <source>
        <dbReference type="Pfam" id="PF13439"/>
    </source>
</evidence>
<feature type="domain" description="Glycosyltransferase subfamily 4-like N-terminal" evidence="3">
    <location>
        <begin position="31"/>
        <end position="189"/>
    </location>
</feature>
<dbReference type="Gene3D" id="3.40.50.2000">
    <property type="entry name" value="Glycogen Phosphorylase B"/>
    <property type="match status" value="2"/>
</dbReference>
<dbReference type="SUPFAM" id="SSF53756">
    <property type="entry name" value="UDP-Glycosyltransferase/glycogen phosphorylase"/>
    <property type="match status" value="1"/>
</dbReference>
<dbReference type="GO" id="GO:0009103">
    <property type="term" value="P:lipopolysaccharide biosynthetic process"/>
    <property type="evidence" value="ECO:0007669"/>
    <property type="project" value="TreeGrafter"/>
</dbReference>
<evidence type="ECO:0000313" key="5">
    <source>
        <dbReference type="Proteomes" id="UP000238362"/>
    </source>
</evidence>
<organism evidence="4 5">
    <name type="scientific">Prauserella shujinwangii</name>
    <dbReference type="NCBI Taxonomy" id="1453103"/>
    <lineage>
        <taxon>Bacteria</taxon>
        <taxon>Bacillati</taxon>
        <taxon>Actinomycetota</taxon>
        <taxon>Actinomycetes</taxon>
        <taxon>Pseudonocardiales</taxon>
        <taxon>Pseudonocardiaceae</taxon>
        <taxon>Prauserella</taxon>
    </lineage>
</organism>
<proteinExistence type="predicted"/>
<dbReference type="PANTHER" id="PTHR46401:SF2">
    <property type="entry name" value="GLYCOSYLTRANSFERASE WBBK-RELATED"/>
    <property type="match status" value="1"/>
</dbReference>
<keyword evidence="2 4" id="KW-0808">Transferase</keyword>
<evidence type="ECO:0000256" key="1">
    <source>
        <dbReference type="ARBA" id="ARBA00022676"/>
    </source>
</evidence>
<evidence type="ECO:0000313" key="4">
    <source>
        <dbReference type="EMBL" id="PRX44293.1"/>
    </source>
</evidence>
<dbReference type="InterPro" id="IPR028098">
    <property type="entry name" value="Glyco_trans_4-like_N"/>
</dbReference>
<accession>A0A2T0LMI6</accession>
<keyword evidence="1" id="KW-0328">Glycosyltransferase</keyword>
<reference evidence="4 5" key="1">
    <citation type="submission" date="2018-03" db="EMBL/GenBank/DDBJ databases">
        <title>Genomic Encyclopedia of Type Strains, Phase III (KMG-III): the genomes of soil and plant-associated and newly described type strains.</title>
        <authorList>
            <person name="Whitman W."/>
        </authorList>
    </citation>
    <scope>NUCLEOTIDE SEQUENCE [LARGE SCALE GENOMIC DNA]</scope>
    <source>
        <strain evidence="4 5">CGMCC 4.7125</strain>
    </source>
</reference>
<evidence type="ECO:0000256" key="2">
    <source>
        <dbReference type="ARBA" id="ARBA00022679"/>
    </source>
</evidence>
<dbReference type="CDD" id="cd03809">
    <property type="entry name" value="GT4_MtfB-like"/>
    <property type="match status" value="1"/>
</dbReference>
<dbReference type="EMBL" id="PVNH01000012">
    <property type="protein sequence ID" value="PRX44293.1"/>
    <property type="molecule type" value="Genomic_DNA"/>
</dbReference>
<dbReference type="Pfam" id="PF13439">
    <property type="entry name" value="Glyco_transf_4"/>
    <property type="match status" value="1"/>
</dbReference>
<protein>
    <submittedName>
        <fullName evidence="4">Glycosyltransferase involved in cell wall biosynthesis</fullName>
    </submittedName>
</protein>
<keyword evidence="5" id="KW-1185">Reference proteome</keyword>
<gene>
    <name evidence="4" type="ORF">B0I33_112171</name>
</gene>
<sequence>MGAVDTAVAEPSAKPLRVLLDGTPLLGERTGIGRYTASLSEELASLSTVDTRAVAFTLRGWRRLRTVLPHGVRARGMPVAARVLRSMWLRSTFPPVELFAGPTDVVHGTNFVLPGTARAAGVLTIHDLAFLDAPQDLPPSDAELPELVRKGAARADVICTPTAAVADVVAERLDVDRGKIEVTPLGIDAGWFTGRPPSQELRDRLGLPSRYLLFTGAAGPRKGLDWLAKAHATDPGLPPMVFAGPGPFPPGARAHHLGYLTDLELQRVVAGASALVLPSRDEGFGLPVLEAMACDVPVVCTDIPALREVSGGLAALVPYGDVDGLVEALRAAVDDPHAASTSATRRAHTASFTWRRCAEATVTAYRRAARRE</sequence>
<name>A0A2T0LMI6_9PSEU</name>
<comment type="caution">
    <text evidence="4">The sequence shown here is derived from an EMBL/GenBank/DDBJ whole genome shotgun (WGS) entry which is preliminary data.</text>
</comment>
<dbReference type="GO" id="GO:0016757">
    <property type="term" value="F:glycosyltransferase activity"/>
    <property type="evidence" value="ECO:0007669"/>
    <property type="project" value="UniProtKB-KW"/>
</dbReference>
<dbReference type="AlphaFoldDB" id="A0A2T0LMI6"/>
<dbReference type="Proteomes" id="UP000238362">
    <property type="component" value="Unassembled WGS sequence"/>
</dbReference>
<dbReference type="Pfam" id="PF13692">
    <property type="entry name" value="Glyco_trans_1_4"/>
    <property type="match status" value="1"/>
</dbReference>
<dbReference type="PANTHER" id="PTHR46401">
    <property type="entry name" value="GLYCOSYLTRANSFERASE WBBK-RELATED"/>
    <property type="match status" value="1"/>
</dbReference>